<dbReference type="Proteomes" id="UP000784294">
    <property type="component" value="Unassembled WGS sequence"/>
</dbReference>
<dbReference type="AlphaFoldDB" id="A0A3S5AHQ6"/>
<sequence length="163" mass="17792">MKGGLGDLRVWGSTVVTRASKTFCAGHSVQLKRGLTPGRPNRPRVQATRLRRARQRYGVQGTRHEAVEGDAGTAGQASRRVARDAADPLTYYSRPPRRLGSAAWQTFFGFLPVNMAPSGAHLAGLCIHTISSNNQPLCLYQNCLSCRRMDGRLLTVDKSTKAV</sequence>
<organism evidence="2 3">
    <name type="scientific">Protopolystoma xenopodis</name>
    <dbReference type="NCBI Taxonomy" id="117903"/>
    <lineage>
        <taxon>Eukaryota</taxon>
        <taxon>Metazoa</taxon>
        <taxon>Spiralia</taxon>
        <taxon>Lophotrochozoa</taxon>
        <taxon>Platyhelminthes</taxon>
        <taxon>Monogenea</taxon>
        <taxon>Polyopisthocotylea</taxon>
        <taxon>Polystomatidea</taxon>
        <taxon>Polystomatidae</taxon>
        <taxon>Protopolystoma</taxon>
    </lineage>
</organism>
<feature type="region of interest" description="Disordered" evidence="1">
    <location>
        <begin position="56"/>
        <end position="81"/>
    </location>
</feature>
<dbReference type="EMBL" id="CAAALY010029919">
    <property type="protein sequence ID" value="VEL16810.1"/>
    <property type="molecule type" value="Genomic_DNA"/>
</dbReference>
<protein>
    <submittedName>
        <fullName evidence="2">Uncharacterized protein</fullName>
    </submittedName>
</protein>
<name>A0A3S5AHQ6_9PLAT</name>
<keyword evidence="3" id="KW-1185">Reference proteome</keyword>
<accession>A0A3S5AHQ6</accession>
<reference evidence="2" key="1">
    <citation type="submission" date="2018-11" db="EMBL/GenBank/DDBJ databases">
        <authorList>
            <consortium name="Pathogen Informatics"/>
        </authorList>
    </citation>
    <scope>NUCLEOTIDE SEQUENCE</scope>
</reference>
<evidence type="ECO:0000313" key="3">
    <source>
        <dbReference type="Proteomes" id="UP000784294"/>
    </source>
</evidence>
<evidence type="ECO:0000256" key="1">
    <source>
        <dbReference type="SAM" id="MobiDB-lite"/>
    </source>
</evidence>
<evidence type="ECO:0000313" key="2">
    <source>
        <dbReference type="EMBL" id="VEL16810.1"/>
    </source>
</evidence>
<proteinExistence type="predicted"/>
<gene>
    <name evidence="2" type="ORF">PXEA_LOCUS10250</name>
</gene>
<comment type="caution">
    <text evidence="2">The sequence shown here is derived from an EMBL/GenBank/DDBJ whole genome shotgun (WGS) entry which is preliminary data.</text>
</comment>